<dbReference type="OrthoDB" id="3026831at2759"/>
<feature type="region of interest" description="Disordered" evidence="1">
    <location>
        <begin position="313"/>
        <end position="516"/>
    </location>
</feature>
<sequence length="582" mass="63751">SVDLQYVPISLWIFVPSLTVNQAGLDHLFSSFEVPLNLSFFNELEVYITGDDEVKISFSPFNPGLHRGEAGEDERLKIFNNLCSKDVPVEQDPSGSSLFGGTEDNASTGSTSAPEGGSTNNPLAPEFSTSRKPRIELAWKIPPQTRTTVASIAQHYEQHLELPHIRGAVTLRQLRARSIQKVSKNYSLAYAVWPVGRRNQTRDVSRVINCVLTLEILIIVMFVTICLFIIQQPGIGPPVVSKTHSQPRPLIIQQPRIGPAPVVSMNHSQPRPLIIQQPRIGPAPVVSMTYSHPLRKPRQGPAEFFIPPQPAASPVAWMSPSSSSSSSRTPSRSPSGRYSPGRRPSYTSSRSASPTPIPVPHGEPEMMADAPHPAGLSGPTTSGRTTSRRTTSGRTTSRRTTSRRTTSGRTTSGRTVIPMTYSHPLRKPRQGPAEFFIPPQPAASPVAWMSPSSSSSSSRTPSRSPSGRYLPGRRPSYTSSRSASPTPIPVPHGEPEKMADAPNPAGPSGPTTSGRTVVPMTYADAEQEFEPRDNKSRYMMKNEKFDIKTYGRNCDTYSQTLIEQRQGILELIPAMNLFIYML</sequence>
<dbReference type="EMBL" id="ML179154">
    <property type="protein sequence ID" value="THU97481.1"/>
    <property type="molecule type" value="Genomic_DNA"/>
</dbReference>
<feature type="compositionally biased region" description="Low complexity" evidence="1">
    <location>
        <begin position="319"/>
        <end position="346"/>
    </location>
</feature>
<keyword evidence="2" id="KW-0812">Transmembrane</keyword>
<feature type="compositionally biased region" description="Polar residues" evidence="1">
    <location>
        <begin position="476"/>
        <end position="485"/>
    </location>
</feature>
<dbReference type="AlphaFoldDB" id="A0A4S8M637"/>
<keyword evidence="2" id="KW-0472">Membrane</keyword>
<keyword evidence="2" id="KW-1133">Transmembrane helix</keyword>
<keyword evidence="4" id="KW-1185">Reference proteome</keyword>
<organism evidence="3 4">
    <name type="scientific">Dendrothele bispora (strain CBS 962.96)</name>
    <dbReference type="NCBI Taxonomy" id="1314807"/>
    <lineage>
        <taxon>Eukaryota</taxon>
        <taxon>Fungi</taxon>
        <taxon>Dikarya</taxon>
        <taxon>Basidiomycota</taxon>
        <taxon>Agaricomycotina</taxon>
        <taxon>Agaricomycetes</taxon>
        <taxon>Agaricomycetidae</taxon>
        <taxon>Agaricales</taxon>
        <taxon>Agaricales incertae sedis</taxon>
        <taxon>Dendrothele</taxon>
    </lineage>
</organism>
<name>A0A4S8M637_DENBC</name>
<accession>A0A4S8M637</accession>
<evidence type="ECO:0000313" key="4">
    <source>
        <dbReference type="Proteomes" id="UP000297245"/>
    </source>
</evidence>
<feature type="transmembrane region" description="Helical" evidence="2">
    <location>
        <begin position="207"/>
        <end position="230"/>
    </location>
</feature>
<evidence type="ECO:0000256" key="1">
    <source>
        <dbReference type="SAM" id="MobiDB-lite"/>
    </source>
</evidence>
<proteinExistence type="predicted"/>
<protein>
    <submittedName>
        <fullName evidence="3">Uncharacterized protein</fullName>
    </submittedName>
</protein>
<feature type="compositionally biased region" description="Low complexity" evidence="1">
    <location>
        <begin position="450"/>
        <end position="466"/>
    </location>
</feature>
<evidence type="ECO:0000313" key="3">
    <source>
        <dbReference type="EMBL" id="THU97481.1"/>
    </source>
</evidence>
<feature type="compositionally biased region" description="Low complexity" evidence="1">
    <location>
        <begin position="380"/>
        <end position="395"/>
    </location>
</feature>
<feature type="compositionally biased region" description="Polar residues" evidence="1">
    <location>
        <begin position="93"/>
        <end position="127"/>
    </location>
</feature>
<dbReference type="Proteomes" id="UP000297245">
    <property type="component" value="Unassembled WGS sequence"/>
</dbReference>
<gene>
    <name evidence="3" type="ORF">K435DRAFT_796433</name>
</gene>
<feature type="non-terminal residue" evidence="3">
    <location>
        <position position="1"/>
    </location>
</feature>
<feature type="region of interest" description="Disordered" evidence="1">
    <location>
        <begin position="88"/>
        <end position="127"/>
    </location>
</feature>
<reference evidence="3 4" key="1">
    <citation type="journal article" date="2019" name="Nat. Ecol. Evol.">
        <title>Megaphylogeny resolves global patterns of mushroom evolution.</title>
        <authorList>
            <person name="Varga T."/>
            <person name="Krizsan K."/>
            <person name="Foldi C."/>
            <person name="Dima B."/>
            <person name="Sanchez-Garcia M."/>
            <person name="Sanchez-Ramirez S."/>
            <person name="Szollosi G.J."/>
            <person name="Szarkandi J.G."/>
            <person name="Papp V."/>
            <person name="Albert L."/>
            <person name="Andreopoulos W."/>
            <person name="Angelini C."/>
            <person name="Antonin V."/>
            <person name="Barry K.W."/>
            <person name="Bougher N.L."/>
            <person name="Buchanan P."/>
            <person name="Buyck B."/>
            <person name="Bense V."/>
            <person name="Catcheside P."/>
            <person name="Chovatia M."/>
            <person name="Cooper J."/>
            <person name="Damon W."/>
            <person name="Desjardin D."/>
            <person name="Finy P."/>
            <person name="Geml J."/>
            <person name="Haridas S."/>
            <person name="Hughes K."/>
            <person name="Justo A."/>
            <person name="Karasinski D."/>
            <person name="Kautmanova I."/>
            <person name="Kiss B."/>
            <person name="Kocsube S."/>
            <person name="Kotiranta H."/>
            <person name="LaButti K.M."/>
            <person name="Lechner B.E."/>
            <person name="Liimatainen K."/>
            <person name="Lipzen A."/>
            <person name="Lukacs Z."/>
            <person name="Mihaltcheva S."/>
            <person name="Morgado L.N."/>
            <person name="Niskanen T."/>
            <person name="Noordeloos M.E."/>
            <person name="Ohm R.A."/>
            <person name="Ortiz-Santana B."/>
            <person name="Ovrebo C."/>
            <person name="Racz N."/>
            <person name="Riley R."/>
            <person name="Savchenko A."/>
            <person name="Shiryaev A."/>
            <person name="Soop K."/>
            <person name="Spirin V."/>
            <person name="Szebenyi C."/>
            <person name="Tomsovsky M."/>
            <person name="Tulloss R.E."/>
            <person name="Uehling J."/>
            <person name="Grigoriev I.V."/>
            <person name="Vagvolgyi C."/>
            <person name="Papp T."/>
            <person name="Martin F.M."/>
            <person name="Miettinen O."/>
            <person name="Hibbett D.S."/>
            <person name="Nagy L.G."/>
        </authorList>
    </citation>
    <scope>NUCLEOTIDE SEQUENCE [LARGE SCALE GENOMIC DNA]</scope>
    <source>
        <strain evidence="3 4">CBS 962.96</strain>
    </source>
</reference>
<feature type="compositionally biased region" description="Low complexity" evidence="1">
    <location>
        <begin position="403"/>
        <end position="415"/>
    </location>
</feature>
<evidence type="ECO:0000256" key="2">
    <source>
        <dbReference type="SAM" id="Phobius"/>
    </source>
</evidence>